<reference evidence="4 5" key="1">
    <citation type="submission" date="2023-07" db="EMBL/GenBank/DDBJ databases">
        <title>Sorghum-associated microbial communities from plants grown in Nebraska, USA.</title>
        <authorList>
            <person name="Schachtman D."/>
        </authorList>
    </citation>
    <scope>NUCLEOTIDE SEQUENCE [LARGE SCALE GENOMIC DNA]</scope>
    <source>
        <strain evidence="4 5">BE248</strain>
    </source>
</reference>
<dbReference type="InterPro" id="IPR001647">
    <property type="entry name" value="HTH_TetR"/>
</dbReference>
<evidence type="ECO:0000313" key="5">
    <source>
        <dbReference type="Proteomes" id="UP001257739"/>
    </source>
</evidence>
<dbReference type="RefSeq" id="WP_309966296.1">
    <property type="nucleotide sequence ID" value="NZ_JAVDWH010000001.1"/>
</dbReference>
<accession>A0ABU1UKC0</accession>
<keyword evidence="5" id="KW-1185">Reference proteome</keyword>
<organism evidence="4 5">
    <name type="scientific">Aeromicrobium panaciterrae</name>
    <dbReference type="NCBI Taxonomy" id="363861"/>
    <lineage>
        <taxon>Bacteria</taxon>
        <taxon>Bacillati</taxon>
        <taxon>Actinomycetota</taxon>
        <taxon>Actinomycetes</taxon>
        <taxon>Propionibacteriales</taxon>
        <taxon>Nocardioidaceae</taxon>
        <taxon>Aeromicrobium</taxon>
    </lineage>
</organism>
<evidence type="ECO:0000256" key="1">
    <source>
        <dbReference type="ARBA" id="ARBA00023125"/>
    </source>
</evidence>
<evidence type="ECO:0000259" key="3">
    <source>
        <dbReference type="PROSITE" id="PS50977"/>
    </source>
</evidence>
<dbReference type="InterPro" id="IPR009057">
    <property type="entry name" value="Homeodomain-like_sf"/>
</dbReference>
<feature type="domain" description="HTH tetR-type" evidence="3">
    <location>
        <begin position="1"/>
        <end position="59"/>
    </location>
</feature>
<dbReference type="SUPFAM" id="SSF46689">
    <property type="entry name" value="Homeodomain-like"/>
    <property type="match status" value="1"/>
</dbReference>
<dbReference type="EMBL" id="JAVDWH010000001">
    <property type="protein sequence ID" value="MDR7085628.1"/>
    <property type="molecule type" value="Genomic_DNA"/>
</dbReference>
<evidence type="ECO:0000256" key="2">
    <source>
        <dbReference type="PROSITE-ProRule" id="PRU00335"/>
    </source>
</evidence>
<dbReference type="InterPro" id="IPR050109">
    <property type="entry name" value="HTH-type_TetR-like_transc_reg"/>
</dbReference>
<proteinExistence type="predicted"/>
<keyword evidence="1 2" id="KW-0238">DNA-binding</keyword>
<comment type="caution">
    <text evidence="4">The sequence shown here is derived from an EMBL/GenBank/DDBJ whole genome shotgun (WGS) entry which is preliminary data.</text>
</comment>
<dbReference type="Proteomes" id="UP001257739">
    <property type="component" value="Unassembled WGS sequence"/>
</dbReference>
<protein>
    <submittedName>
        <fullName evidence="4">AcrR family transcriptional regulator</fullName>
    </submittedName>
</protein>
<feature type="DNA-binding region" description="H-T-H motif" evidence="2">
    <location>
        <begin position="22"/>
        <end position="41"/>
    </location>
</feature>
<dbReference type="PANTHER" id="PTHR30055:SF226">
    <property type="entry name" value="HTH-TYPE TRANSCRIPTIONAL REGULATOR PKSA"/>
    <property type="match status" value="1"/>
</dbReference>
<sequence>MRLRLMEATVDCLVELGWSGTTTTVVSKRAGVSRGAQLHHFPTKQDLVVAAVGHLTERRRDDMRQAAADLPEAGRTRAVLEILSAQFVSPVFFAALELWVAARTDAELRESVAPLERRVGRETHAYALELLGVDESRGHNREVIQATLDLLRGLGLAASLSDDAKRRSVVLDSWAIILDQQLELA</sequence>
<gene>
    <name evidence="4" type="ORF">J2X11_000467</name>
</gene>
<dbReference type="PANTHER" id="PTHR30055">
    <property type="entry name" value="HTH-TYPE TRANSCRIPTIONAL REGULATOR RUTR"/>
    <property type="match status" value="1"/>
</dbReference>
<dbReference type="Gene3D" id="1.10.357.10">
    <property type="entry name" value="Tetracycline Repressor, domain 2"/>
    <property type="match status" value="1"/>
</dbReference>
<dbReference type="Pfam" id="PF00440">
    <property type="entry name" value="TetR_N"/>
    <property type="match status" value="1"/>
</dbReference>
<evidence type="ECO:0000313" key="4">
    <source>
        <dbReference type="EMBL" id="MDR7085628.1"/>
    </source>
</evidence>
<name>A0ABU1UKC0_9ACTN</name>
<dbReference type="PRINTS" id="PR00455">
    <property type="entry name" value="HTHTETR"/>
</dbReference>
<dbReference type="PROSITE" id="PS50977">
    <property type="entry name" value="HTH_TETR_2"/>
    <property type="match status" value="1"/>
</dbReference>